<dbReference type="Gene3D" id="3.60.130.10">
    <property type="entry name" value="Clavaminate synthase-like"/>
    <property type="match status" value="1"/>
</dbReference>
<accession>A0A815LN28</accession>
<evidence type="ECO:0000256" key="4">
    <source>
        <dbReference type="ARBA" id="ARBA00023002"/>
    </source>
</evidence>
<dbReference type="GO" id="GO:0016706">
    <property type="term" value="F:2-oxoglutarate-dependent dioxygenase activity"/>
    <property type="evidence" value="ECO:0007669"/>
    <property type="project" value="TreeGrafter"/>
</dbReference>
<dbReference type="GO" id="GO:0006790">
    <property type="term" value="P:sulfur compound metabolic process"/>
    <property type="evidence" value="ECO:0007669"/>
    <property type="project" value="TreeGrafter"/>
</dbReference>
<organism evidence="7 9">
    <name type="scientific">Adineta steineri</name>
    <dbReference type="NCBI Taxonomy" id="433720"/>
    <lineage>
        <taxon>Eukaryota</taxon>
        <taxon>Metazoa</taxon>
        <taxon>Spiralia</taxon>
        <taxon>Gnathifera</taxon>
        <taxon>Rotifera</taxon>
        <taxon>Eurotatoria</taxon>
        <taxon>Bdelloidea</taxon>
        <taxon>Adinetida</taxon>
        <taxon>Adinetidae</taxon>
        <taxon>Adineta</taxon>
    </lineage>
</organism>
<dbReference type="GO" id="GO:0046872">
    <property type="term" value="F:metal ion binding"/>
    <property type="evidence" value="ECO:0007669"/>
    <property type="project" value="UniProtKB-KW"/>
</dbReference>
<comment type="similarity">
    <text evidence="1">Belongs to the TfdA dioxygenase family.</text>
</comment>
<sequence>MLTCSMIKYHYLSLTKLCFSISHIFETTLKLPQQLNIEILTSSIGAIIHDLDLSQPLTSQLKYALEQALYKHHVLFFRNQNLKPEQQRDFASQFGHIHVHPIYPHTPTCPEVTILEFGQNINPNKKPDADVWHTDVSYSPNPPMMGMLYAKVIPKQGGGDTLWVNMVELYNQELSSGMKEMLSKLTAEHSMIKSHKQSLQHDDHDDNDSSLTNHPVICENGITKEKYLYVNMSATTKINELNEEESSLLLKYLFSLVSKRPDLMCRWKWNENDVCLWHQPTTRHYATVNYWPQHRQMHRCAIMQRTENI</sequence>
<gene>
    <name evidence="7" type="ORF">JYZ213_LOCUS38090</name>
    <name evidence="8" type="ORF">OXD698_LOCUS19968</name>
</gene>
<keyword evidence="5" id="KW-0408">Iron</keyword>
<dbReference type="Proteomes" id="UP000663844">
    <property type="component" value="Unassembled WGS sequence"/>
</dbReference>
<dbReference type="PANTHER" id="PTHR30468:SF1">
    <property type="entry name" value="ALPHA-KETOGLUTARATE-DEPENDENT SULFONATE DIOXYGENASE"/>
    <property type="match status" value="1"/>
</dbReference>
<dbReference type="AlphaFoldDB" id="A0A815LN28"/>
<dbReference type="PANTHER" id="PTHR30468">
    <property type="entry name" value="ALPHA-KETOGLUTARATE-DEPENDENT SULFONATE DIOXYGENASE"/>
    <property type="match status" value="1"/>
</dbReference>
<dbReference type="SUPFAM" id="SSF51197">
    <property type="entry name" value="Clavaminate synthase-like"/>
    <property type="match status" value="1"/>
</dbReference>
<evidence type="ECO:0000256" key="1">
    <source>
        <dbReference type="ARBA" id="ARBA00005896"/>
    </source>
</evidence>
<keyword evidence="4" id="KW-0560">Oxidoreductase</keyword>
<evidence type="ECO:0000259" key="6">
    <source>
        <dbReference type="Pfam" id="PF02668"/>
    </source>
</evidence>
<evidence type="ECO:0000256" key="3">
    <source>
        <dbReference type="ARBA" id="ARBA00022964"/>
    </source>
</evidence>
<keyword evidence="3" id="KW-0223">Dioxygenase</keyword>
<protein>
    <recommendedName>
        <fullName evidence="6">TauD/TfdA-like domain-containing protein</fullName>
    </recommendedName>
</protein>
<keyword evidence="2" id="KW-0479">Metal-binding</keyword>
<dbReference type="Pfam" id="PF02668">
    <property type="entry name" value="TauD"/>
    <property type="match status" value="1"/>
</dbReference>
<evidence type="ECO:0000256" key="2">
    <source>
        <dbReference type="ARBA" id="ARBA00022723"/>
    </source>
</evidence>
<evidence type="ECO:0000313" key="8">
    <source>
        <dbReference type="EMBL" id="CAF3829545.1"/>
    </source>
</evidence>
<dbReference type="InterPro" id="IPR003819">
    <property type="entry name" value="TauD/TfdA-like"/>
</dbReference>
<comment type="caution">
    <text evidence="7">The sequence shown here is derived from an EMBL/GenBank/DDBJ whole genome shotgun (WGS) entry which is preliminary data.</text>
</comment>
<proteinExistence type="inferred from homology"/>
<name>A0A815LN28_9BILA</name>
<dbReference type="EMBL" id="CAJNOG010001080">
    <property type="protein sequence ID" value="CAF1406424.1"/>
    <property type="molecule type" value="Genomic_DNA"/>
</dbReference>
<evidence type="ECO:0000313" key="7">
    <source>
        <dbReference type="EMBL" id="CAF1406424.1"/>
    </source>
</evidence>
<dbReference type="InterPro" id="IPR051323">
    <property type="entry name" value="AtsK-like"/>
</dbReference>
<reference evidence="7" key="1">
    <citation type="submission" date="2021-02" db="EMBL/GenBank/DDBJ databases">
        <authorList>
            <person name="Nowell W R."/>
        </authorList>
    </citation>
    <scope>NUCLEOTIDE SEQUENCE</scope>
</reference>
<evidence type="ECO:0000256" key="5">
    <source>
        <dbReference type="ARBA" id="ARBA00023004"/>
    </source>
</evidence>
<dbReference type="GO" id="GO:0005737">
    <property type="term" value="C:cytoplasm"/>
    <property type="evidence" value="ECO:0007669"/>
    <property type="project" value="TreeGrafter"/>
</dbReference>
<dbReference type="InterPro" id="IPR042098">
    <property type="entry name" value="TauD-like_sf"/>
</dbReference>
<feature type="domain" description="TauD/TfdA-like" evidence="6">
    <location>
        <begin position="40"/>
        <end position="300"/>
    </location>
</feature>
<evidence type="ECO:0000313" key="9">
    <source>
        <dbReference type="Proteomes" id="UP000663845"/>
    </source>
</evidence>
<dbReference type="EMBL" id="CAJOAZ010001561">
    <property type="protein sequence ID" value="CAF3829545.1"/>
    <property type="molecule type" value="Genomic_DNA"/>
</dbReference>
<dbReference type="Proteomes" id="UP000663845">
    <property type="component" value="Unassembled WGS sequence"/>
</dbReference>